<evidence type="ECO:0000313" key="8">
    <source>
        <dbReference type="EMBL" id="KFA87676.1"/>
    </source>
</evidence>
<protein>
    <recommendedName>
        <fullName evidence="7">PABS domain-containing protein</fullName>
    </recommendedName>
</protein>
<evidence type="ECO:0000256" key="3">
    <source>
        <dbReference type="ARBA" id="ARBA00023066"/>
    </source>
</evidence>
<dbReference type="SUPFAM" id="SSF53335">
    <property type="entry name" value="S-adenosyl-L-methionine-dependent methyltransferases"/>
    <property type="match status" value="1"/>
</dbReference>
<feature type="transmembrane region" description="Helical" evidence="6">
    <location>
        <begin position="12"/>
        <end position="33"/>
    </location>
</feature>
<dbReference type="InterPro" id="IPR001045">
    <property type="entry name" value="Spermi_synthase"/>
</dbReference>
<evidence type="ECO:0000259" key="7">
    <source>
        <dbReference type="PROSITE" id="PS51006"/>
    </source>
</evidence>
<keyword evidence="6" id="KW-0472">Membrane</keyword>
<evidence type="ECO:0000256" key="5">
    <source>
        <dbReference type="PROSITE-ProRule" id="PRU00354"/>
    </source>
</evidence>
<dbReference type="PANTHER" id="PTHR11558">
    <property type="entry name" value="SPERMIDINE/SPERMINE SYNTHASE"/>
    <property type="match status" value="1"/>
</dbReference>
<feature type="transmembrane region" description="Helical" evidence="6">
    <location>
        <begin position="303"/>
        <end position="325"/>
    </location>
</feature>
<feature type="transmembrane region" description="Helical" evidence="6">
    <location>
        <begin position="81"/>
        <end position="103"/>
    </location>
</feature>
<dbReference type="GO" id="GO:0008295">
    <property type="term" value="P:spermidine biosynthetic process"/>
    <property type="evidence" value="ECO:0007669"/>
    <property type="project" value="UniProtKB-KW"/>
</dbReference>
<evidence type="ECO:0000256" key="6">
    <source>
        <dbReference type="SAM" id="Phobius"/>
    </source>
</evidence>
<dbReference type="RefSeq" id="WP_043411453.1">
    <property type="nucleotide sequence ID" value="NZ_JPMI01000352.1"/>
</dbReference>
<evidence type="ECO:0000256" key="4">
    <source>
        <dbReference type="ARBA" id="ARBA00023115"/>
    </source>
</evidence>
<feature type="transmembrane region" description="Helical" evidence="6">
    <location>
        <begin position="123"/>
        <end position="149"/>
    </location>
</feature>
<feature type="transmembrane region" description="Helical" evidence="6">
    <location>
        <begin position="45"/>
        <end position="69"/>
    </location>
</feature>
<keyword evidence="6" id="KW-0812">Transmembrane</keyword>
<dbReference type="NCBIfam" id="NF037959">
    <property type="entry name" value="MFS_SpdSyn"/>
    <property type="match status" value="1"/>
</dbReference>
<dbReference type="CDD" id="cd02440">
    <property type="entry name" value="AdoMet_MTases"/>
    <property type="match status" value="1"/>
</dbReference>
<dbReference type="InterPro" id="IPR030374">
    <property type="entry name" value="PABS"/>
</dbReference>
<gene>
    <name evidence="8" type="ORF">Q664_46160</name>
</gene>
<dbReference type="InterPro" id="IPR029063">
    <property type="entry name" value="SAM-dependent_MTases_sf"/>
</dbReference>
<comment type="caution">
    <text evidence="8">The sequence shown here is derived from an EMBL/GenBank/DDBJ whole genome shotgun (WGS) entry which is preliminary data.</text>
</comment>
<dbReference type="PROSITE" id="PS51006">
    <property type="entry name" value="PABS_2"/>
    <property type="match status" value="1"/>
</dbReference>
<dbReference type="Gene3D" id="3.40.50.150">
    <property type="entry name" value="Vaccinia Virus protein VP39"/>
    <property type="match status" value="1"/>
</dbReference>
<dbReference type="Pfam" id="PF01564">
    <property type="entry name" value="Spermine_synth"/>
    <property type="match status" value="1"/>
</dbReference>
<comment type="caution">
    <text evidence="5">Lacks conserved residue(s) required for the propagation of feature annotation.</text>
</comment>
<dbReference type="PANTHER" id="PTHR11558:SF11">
    <property type="entry name" value="SPERMIDINE SYNTHASE"/>
    <property type="match status" value="1"/>
</dbReference>
<dbReference type="GO" id="GO:0005829">
    <property type="term" value="C:cytosol"/>
    <property type="evidence" value="ECO:0007669"/>
    <property type="project" value="TreeGrafter"/>
</dbReference>
<proteinExistence type="inferred from homology"/>
<comment type="similarity">
    <text evidence="1">Belongs to the spermidine/spermine synthase family.</text>
</comment>
<keyword evidence="2 5" id="KW-0808">Transferase</keyword>
<evidence type="ECO:0000256" key="1">
    <source>
        <dbReference type="ARBA" id="ARBA00007867"/>
    </source>
</evidence>
<feature type="transmembrane region" description="Helical" evidence="6">
    <location>
        <begin position="404"/>
        <end position="423"/>
    </location>
</feature>
<reference evidence="8 9" key="1">
    <citation type="submission" date="2014-07" db="EMBL/GenBank/DDBJ databases">
        <title>Draft Genome Sequence of Gephyronic Acid Producer, Cystobacter violaceus Strain Cb vi76.</title>
        <authorList>
            <person name="Stevens D.C."/>
            <person name="Young J."/>
            <person name="Carmichael R."/>
            <person name="Tan J."/>
            <person name="Taylor R.E."/>
        </authorList>
    </citation>
    <scope>NUCLEOTIDE SEQUENCE [LARGE SCALE GENOMIC DNA]</scope>
    <source>
        <strain evidence="8 9">Cb vi76</strain>
    </source>
</reference>
<evidence type="ECO:0000256" key="2">
    <source>
        <dbReference type="ARBA" id="ARBA00022679"/>
    </source>
</evidence>
<dbReference type="EMBL" id="JPMI01000352">
    <property type="protein sequence ID" value="KFA87676.1"/>
    <property type="molecule type" value="Genomic_DNA"/>
</dbReference>
<accession>A0A084SGU1</accession>
<name>A0A084SGU1_9BACT</name>
<keyword evidence="4 5" id="KW-0620">Polyamine biosynthesis</keyword>
<feature type="transmembrane region" description="Helical" evidence="6">
    <location>
        <begin position="273"/>
        <end position="291"/>
    </location>
</feature>
<feature type="transmembrane region" description="Helical" evidence="6">
    <location>
        <begin position="161"/>
        <end position="184"/>
    </location>
</feature>
<feature type="transmembrane region" description="Helical" evidence="6">
    <location>
        <begin position="242"/>
        <end position="261"/>
    </location>
</feature>
<feature type="transmembrane region" description="Helical" evidence="6">
    <location>
        <begin position="374"/>
        <end position="398"/>
    </location>
</feature>
<dbReference type="AlphaFoldDB" id="A0A084SGU1"/>
<feature type="domain" description="PABS" evidence="7">
    <location>
        <begin position="422"/>
        <end position="684"/>
    </location>
</feature>
<keyword evidence="6" id="KW-1133">Transmembrane helix</keyword>
<dbReference type="GO" id="GO:0004766">
    <property type="term" value="F:spermidine synthase activity"/>
    <property type="evidence" value="ECO:0007669"/>
    <property type="project" value="TreeGrafter"/>
</dbReference>
<keyword evidence="3" id="KW-0745">Spermidine biosynthesis</keyword>
<feature type="transmembrane region" description="Helical" evidence="6">
    <location>
        <begin position="337"/>
        <end position="362"/>
    </location>
</feature>
<organism evidence="8 9">
    <name type="scientific">Archangium violaceum Cb vi76</name>
    <dbReference type="NCBI Taxonomy" id="1406225"/>
    <lineage>
        <taxon>Bacteria</taxon>
        <taxon>Pseudomonadati</taxon>
        <taxon>Myxococcota</taxon>
        <taxon>Myxococcia</taxon>
        <taxon>Myxococcales</taxon>
        <taxon>Cystobacterineae</taxon>
        <taxon>Archangiaceae</taxon>
        <taxon>Archangium</taxon>
    </lineage>
</organism>
<sequence length="750" mass="81078">MTAPTTLSRSRFRFLCALLFCTGMTSLVFQIIWLRGFGIILGSTIYSMSCVITVFMLGLALGSFLMSRLLERGRWLAAHPLAAYGGVELLVGLSALFVTWTLFTHQDFYLSLSGSPTAPLLMLLARQFTVCTLLIAVPTTLMGMTLPLVSQLVTDRRQVSALYGINTIGGATGSIVSSFVLIYYLGCVRAGAAAAALNGLIFCAAMLTSRYFPPVPAGAVDADDGVPAATAAAENRLLGRPLLLTLAVFSGFIALSCEITWTRFLSLAFGNRVYVTSITLALILLFMGQAARMSSALLRGPDPLWRILLYSCAFTLISFSAAFLLERPALQASHPGIVVLFILVMVVFPATALGLLFPLTLAARPSGMDNPASWVGLVYGFNTLASLVGSLASGYVLINLIGSNGLIAFNSALLVLSLLGLVYAFRQHFKPSDHALAAVAGLGFLAIILPRSTEVPPVVDTHSALVSSEDAHGIFSVVRMDEGRLRVLNNRTDLVYLYGDPTTQYVQESQAYLPILYAPQLEKVLNIGSGYGITAGAFSRVAEVRSIEAVEIVPALVEHANLFSPGNHRYFDNPRVQVHVTDGRHFLATTPDRYDIISINVSDPYLPGSSSLFSREFYEMARSRLKPGGVLAQHIFGPDVASLYHGIHEVFPHVKAIPAYGNGLTLIASTEPLKPHQREVFLSKYDEGRALFGPIGLENGLAGFEELIALGDEKLQELASRAPEFQNSDDMPTLEFRRLPGKVGLFYSNN</sequence>
<evidence type="ECO:0000313" key="9">
    <source>
        <dbReference type="Proteomes" id="UP000028547"/>
    </source>
</evidence>
<dbReference type="Proteomes" id="UP000028547">
    <property type="component" value="Unassembled WGS sequence"/>
</dbReference>